<reference evidence="1" key="1">
    <citation type="journal article" date="2015" name="Front. Microbiol.">
        <title>Combining genomic sequencing methods to explore viral diversity and reveal potential virus-host interactions.</title>
        <authorList>
            <person name="Chow C.E."/>
            <person name="Winget D.M."/>
            <person name="White R.A.III."/>
            <person name="Hallam S.J."/>
            <person name="Suttle C.A."/>
        </authorList>
    </citation>
    <scope>NUCLEOTIDE SEQUENCE</scope>
    <source>
        <strain evidence="1">Oxic1_2</strain>
    </source>
</reference>
<evidence type="ECO:0000313" key="1">
    <source>
        <dbReference type="EMBL" id="AKH47750.1"/>
    </source>
</evidence>
<name>A0A0F7L751_9VIRU</name>
<sequence>MSSSSGCLSRDLLISFSHFLTFFHCSSLSSKVLIALSNLPFFSSKIVSISFANFS</sequence>
<dbReference type="EMBL" id="KR029597">
    <property type="protein sequence ID" value="AKH47750.1"/>
    <property type="molecule type" value="Genomic_DNA"/>
</dbReference>
<accession>A0A0F7L751</accession>
<reference evidence="1" key="2">
    <citation type="submission" date="2015-03" db="EMBL/GenBank/DDBJ databases">
        <authorList>
            <person name="Chow C.-E.T."/>
            <person name="Winget D.M."/>
            <person name="White R.A.III."/>
            <person name="Hallam S.J."/>
            <person name="Suttle C.A."/>
        </authorList>
    </citation>
    <scope>NUCLEOTIDE SEQUENCE</scope>
    <source>
        <strain evidence="1">Oxic1_2</strain>
    </source>
</reference>
<organism evidence="1">
    <name type="scientific">uncultured marine virus</name>
    <dbReference type="NCBI Taxonomy" id="186617"/>
    <lineage>
        <taxon>Viruses</taxon>
        <taxon>environmental samples</taxon>
    </lineage>
</organism>
<protein>
    <submittedName>
        <fullName evidence="1">Uncharacterized protein</fullName>
    </submittedName>
</protein>
<proteinExistence type="predicted"/>